<keyword evidence="2" id="KW-0540">Nuclease</keyword>
<feature type="chain" id="PRO_5004845184" description="Nuclease Le1" evidence="8">
    <location>
        <begin position="22"/>
        <end position="292"/>
    </location>
</feature>
<keyword evidence="6" id="KW-1015">Disulfide bond</keyword>
<gene>
    <name evidence="9" type="ORF">HETIRDRAFT_319827</name>
</gene>
<keyword evidence="3" id="KW-0479">Metal-binding</keyword>
<evidence type="ECO:0000313" key="9">
    <source>
        <dbReference type="EMBL" id="ETW80251.1"/>
    </source>
</evidence>
<dbReference type="HOGENOM" id="CLU_044365_0_0_1"/>
<protein>
    <recommendedName>
        <fullName evidence="11">Nuclease Le1</fullName>
    </recommendedName>
</protein>
<evidence type="ECO:0008006" key="11">
    <source>
        <dbReference type="Google" id="ProtNLM"/>
    </source>
</evidence>
<dbReference type="RefSeq" id="XP_009547026.1">
    <property type="nucleotide sequence ID" value="XM_009548731.1"/>
</dbReference>
<dbReference type="GeneID" id="20670627"/>
<dbReference type="OrthoDB" id="441446at2759"/>
<dbReference type="SUPFAM" id="SSF48537">
    <property type="entry name" value="Phospholipase C/P1 nuclease"/>
    <property type="match status" value="1"/>
</dbReference>
<evidence type="ECO:0000256" key="6">
    <source>
        <dbReference type="ARBA" id="ARBA00023157"/>
    </source>
</evidence>
<keyword evidence="4" id="KW-0255">Endonuclease</keyword>
<keyword evidence="10" id="KW-1185">Reference proteome</keyword>
<dbReference type="CDD" id="cd11010">
    <property type="entry name" value="S1-P1_nuclease"/>
    <property type="match status" value="1"/>
</dbReference>
<dbReference type="InParanoid" id="W4K5D8"/>
<dbReference type="GO" id="GO:0004519">
    <property type="term" value="F:endonuclease activity"/>
    <property type="evidence" value="ECO:0007669"/>
    <property type="project" value="UniProtKB-KW"/>
</dbReference>
<reference evidence="9 10" key="1">
    <citation type="journal article" date="2012" name="New Phytol.">
        <title>Insight into trade-off between wood decay and parasitism from the genome of a fungal forest pathogen.</title>
        <authorList>
            <person name="Olson A."/>
            <person name="Aerts A."/>
            <person name="Asiegbu F."/>
            <person name="Belbahri L."/>
            <person name="Bouzid O."/>
            <person name="Broberg A."/>
            <person name="Canback B."/>
            <person name="Coutinho P.M."/>
            <person name="Cullen D."/>
            <person name="Dalman K."/>
            <person name="Deflorio G."/>
            <person name="van Diepen L.T."/>
            <person name="Dunand C."/>
            <person name="Duplessis S."/>
            <person name="Durling M."/>
            <person name="Gonthier P."/>
            <person name="Grimwood J."/>
            <person name="Fossdal C.G."/>
            <person name="Hansson D."/>
            <person name="Henrissat B."/>
            <person name="Hietala A."/>
            <person name="Himmelstrand K."/>
            <person name="Hoffmeister D."/>
            <person name="Hogberg N."/>
            <person name="James T.Y."/>
            <person name="Karlsson M."/>
            <person name="Kohler A."/>
            <person name="Kues U."/>
            <person name="Lee Y.H."/>
            <person name="Lin Y.C."/>
            <person name="Lind M."/>
            <person name="Lindquist E."/>
            <person name="Lombard V."/>
            <person name="Lucas S."/>
            <person name="Lunden K."/>
            <person name="Morin E."/>
            <person name="Murat C."/>
            <person name="Park J."/>
            <person name="Raffaello T."/>
            <person name="Rouze P."/>
            <person name="Salamov A."/>
            <person name="Schmutz J."/>
            <person name="Solheim H."/>
            <person name="Stahlberg J."/>
            <person name="Velez H."/>
            <person name="de Vries R.P."/>
            <person name="Wiebenga A."/>
            <person name="Woodward S."/>
            <person name="Yakovlev I."/>
            <person name="Garbelotto M."/>
            <person name="Martin F."/>
            <person name="Grigoriev I.V."/>
            <person name="Stenlid J."/>
        </authorList>
    </citation>
    <scope>NUCLEOTIDE SEQUENCE [LARGE SCALE GENOMIC DNA]</scope>
    <source>
        <strain evidence="9 10">TC 32-1</strain>
    </source>
</reference>
<dbReference type="PANTHER" id="PTHR33146:SF26">
    <property type="entry name" value="ENDONUCLEASE 4"/>
    <property type="match status" value="1"/>
</dbReference>
<evidence type="ECO:0000256" key="4">
    <source>
        <dbReference type="ARBA" id="ARBA00022759"/>
    </source>
</evidence>
<dbReference type="EMBL" id="KI925459">
    <property type="protein sequence ID" value="ETW80251.1"/>
    <property type="molecule type" value="Genomic_DNA"/>
</dbReference>
<dbReference type="eggNOG" id="ENOG502QRXU">
    <property type="taxonomic scope" value="Eukaryota"/>
</dbReference>
<dbReference type="AlphaFoldDB" id="W4K5D8"/>
<keyword evidence="7" id="KW-0325">Glycoprotein</keyword>
<accession>W4K5D8</accession>
<dbReference type="PANTHER" id="PTHR33146">
    <property type="entry name" value="ENDONUCLEASE 4"/>
    <property type="match status" value="1"/>
</dbReference>
<dbReference type="Pfam" id="PF02265">
    <property type="entry name" value="S1-P1_nuclease"/>
    <property type="match status" value="1"/>
</dbReference>
<feature type="signal peptide" evidence="8">
    <location>
        <begin position="1"/>
        <end position="21"/>
    </location>
</feature>
<keyword evidence="8" id="KW-0732">Signal</keyword>
<dbReference type="GO" id="GO:0006308">
    <property type="term" value="P:DNA catabolic process"/>
    <property type="evidence" value="ECO:0007669"/>
    <property type="project" value="InterPro"/>
</dbReference>
<evidence type="ECO:0000256" key="2">
    <source>
        <dbReference type="ARBA" id="ARBA00022722"/>
    </source>
</evidence>
<evidence type="ECO:0000313" key="10">
    <source>
        <dbReference type="Proteomes" id="UP000030671"/>
    </source>
</evidence>
<proteinExistence type="inferred from homology"/>
<dbReference type="Gene3D" id="1.10.575.10">
    <property type="entry name" value="P1 Nuclease"/>
    <property type="match status" value="1"/>
</dbReference>
<evidence type="ECO:0000256" key="7">
    <source>
        <dbReference type="ARBA" id="ARBA00023180"/>
    </source>
</evidence>
<dbReference type="Proteomes" id="UP000030671">
    <property type="component" value="Unassembled WGS sequence"/>
</dbReference>
<dbReference type="GO" id="GO:0016788">
    <property type="term" value="F:hydrolase activity, acting on ester bonds"/>
    <property type="evidence" value="ECO:0007669"/>
    <property type="project" value="InterPro"/>
</dbReference>
<dbReference type="KEGG" id="hir:HETIRDRAFT_319827"/>
<dbReference type="InterPro" id="IPR008947">
    <property type="entry name" value="PLipase_C/P1_nuclease_dom_sf"/>
</dbReference>
<organism evidence="9 10">
    <name type="scientific">Heterobasidion irregulare (strain TC 32-1)</name>
    <dbReference type="NCBI Taxonomy" id="747525"/>
    <lineage>
        <taxon>Eukaryota</taxon>
        <taxon>Fungi</taxon>
        <taxon>Dikarya</taxon>
        <taxon>Basidiomycota</taxon>
        <taxon>Agaricomycotina</taxon>
        <taxon>Agaricomycetes</taxon>
        <taxon>Russulales</taxon>
        <taxon>Bondarzewiaceae</taxon>
        <taxon>Heterobasidion</taxon>
        <taxon>Heterobasidion annosum species complex</taxon>
    </lineage>
</organism>
<evidence type="ECO:0000256" key="8">
    <source>
        <dbReference type="SAM" id="SignalP"/>
    </source>
</evidence>
<comment type="similarity">
    <text evidence="1">Belongs to the nuclease type I family.</text>
</comment>
<dbReference type="GO" id="GO:0046872">
    <property type="term" value="F:metal ion binding"/>
    <property type="evidence" value="ECO:0007669"/>
    <property type="project" value="UniProtKB-KW"/>
</dbReference>
<name>W4K5D8_HETIT</name>
<evidence type="ECO:0000256" key="3">
    <source>
        <dbReference type="ARBA" id="ARBA00022723"/>
    </source>
</evidence>
<evidence type="ECO:0000256" key="1">
    <source>
        <dbReference type="ARBA" id="ARBA00009547"/>
    </source>
</evidence>
<keyword evidence="5" id="KW-0378">Hydrolase</keyword>
<sequence>MKAILQLSLALAVAVPQSVNAWGALGHQAVGYVYSCLAFFLSSDALTFVKSSLGSTYDESLGPAATWADSVRSTAAYKFSAPYHFIDAEDSPLSDSCSVSQSRDCGASGCILTAIQNYTARVQKTSLSAAQRQEALKFISTSRFFIGDIGQPLHVEAYEVGGNDIDVTCSGSSSNLHSVWDTGMLKRNLDENYDSSSESYAAALATRISSGTYSSLKSGWVSCITTSALTSTSCPIVWATEANAYDCSYVFDYTSGDDLCTSSYYTKAIPIIDLQIAKQGYRLATWLNTIFG</sequence>
<evidence type="ECO:0000256" key="5">
    <source>
        <dbReference type="ARBA" id="ARBA00022801"/>
    </source>
</evidence>
<dbReference type="GO" id="GO:0003676">
    <property type="term" value="F:nucleic acid binding"/>
    <property type="evidence" value="ECO:0007669"/>
    <property type="project" value="InterPro"/>
</dbReference>
<dbReference type="InterPro" id="IPR003154">
    <property type="entry name" value="S1/P1nuclease"/>
</dbReference>